<gene>
    <name evidence="2" type="ORF">DN068_08675</name>
</gene>
<protein>
    <submittedName>
        <fullName evidence="2">Uncharacterized protein</fullName>
    </submittedName>
</protein>
<dbReference type="Proteomes" id="UP000248745">
    <property type="component" value="Unassembled WGS sequence"/>
</dbReference>
<keyword evidence="1" id="KW-0812">Transmembrane</keyword>
<name>A0A2W2BAK6_9BACT</name>
<organism evidence="2 3">
    <name type="scientific">Taibaiella soli</name>
    <dbReference type="NCBI Taxonomy" id="1649169"/>
    <lineage>
        <taxon>Bacteria</taxon>
        <taxon>Pseudomonadati</taxon>
        <taxon>Bacteroidota</taxon>
        <taxon>Chitinophagia</taxon>
        <taxon>Chitinophagales</taxon>
        <taxon>Chitinophagaceae</taxon>
        <taxon>Taibaiella</taxon>
    </lineage>
</organism>
<evidence type="ECO:0000313" key="3">
    <source>
        <dbReference type="Proteomes" id="UP000248745"/>
    </source>
</evidence>
<keyword evidence="3" id="KW-1185">Reference proteome</keyword>
<proteinExistence type="predicted"/>
<reference evidence="2 3" key="1">
    <citation type="submission" date="2018-06" db="EMBL/GenBank/DDBJ databases">
        <title>Mucibacter soli gen. nov., sp. nov., a new member of the family Chitinophagaceae producing mucin.</title>
        <authorList>
            <person name="Kim M.-K."/>
            <person name="Park S."/>
            <person name="Kim T.-S."/>
            <person name="Joung Y."/>
            <person name="Han J.-H."/>
            <person name="Kim S.B."/>
        </authorList>
    </citation>
    <scope>NUCLEOTIDE SEQUENCE [LARGE SCALE GENOMIC DNA]</scope>
    <source>
        <strain evidence="2 3">R1-15</strain>
    </source>
</reference>
<feature type="transmembrane region" description="Helical" evidence="1">
    <location>
        <begin position="6"/>
        <end position="31"/>
    </location>
</feature>
<sequence>MLSALSYAGTVLLLLPGLKIGIMATIVFIVLCKKATLDDLVYEQTHHDVIVLDVMPYQNGTDYYAHCEKLAADYNLKIQIMFIFRRKDSFFVKNRHDMVLFNERMMKECSAHED</sequence>
<evidence type="ECO:0000313" key="2">
    <source>
        <dbReference type="EMBL" id="PZF73239.1"/>
    </source>
</evidence>
<dbReference type="RefSeq" id="WP_110998518.1">
    <property type="nucleotide sequence ID" value="NZ_QKTW01000014.1"/>
</dbReference>
<accession>A0A2W2BAK6</accession>
<comment type="caution">
    <text evidence="2">The sequence shown here is derived from an EMBL/GenBank/DDBJ whole genome shotgun (WGS) entry which is preliminary data.</text>
</comment>
<keyword evidence="1" id="KW-1133">Transmembrane helix</keyword>
<dbReference type="AlphaFoldDB" id="A0A2W2BAK6"/>
<keyword evidence="1" id="KW-0472">Membrane</keyword>
<evidence type="ECO:0000256" key="1">
    <source>
        <dbReference type="SAM" id="Phobius"/>
    </source>
</evidence>
<dbReference type="EMBL" id="QKTW01000014">
    <property type="protein sequence ID" value="PZF73239.1"/>
    <property type="molecule type" value="Genomic_DNA"/>
</dbReference>